<gene>
    <name evidence="2" type="ORF">Q5Y73_17955</name>
</gene>
<protein>
    <submittedName>
        <fullName evidence="2">Oxidoreductase</fullName>
    </submittedName>
</protein>
<accession>A0ABT9J3H3</accession>
<evidence type="ECO:0000313" key="3">
    <source>
        <dbReference type="Proteomes" id="UP001231941"/>
    </source>
</evidence>
<dbReference type="InterPro" id="IPR036291">
    <property type="entry name" value="NAD(P)-bd_dom_sf"/>
</dbReference>
<dbReference type="Pfam" id="PF13460">
    <property type="entry name" value="NAD_binding_10"/>
    <property type="match status" value="1"/>
</dbReference>
<sequence length="214" mass="24112">MQKSALIAGSTGLVGSELLRYLLDSKEYESVTAIVRKPLHITHPKLKEFIVDFEKLHEFEDVFKVNDVFCCLGTTIKKAKTKEAMTRIDVEYPLVMAKLAKKMGAKQFLVISAMQANPNSSTFYSRIKGEMEQELRKVGFDALHVFRPSLLVGDRKEFRLGEKSAEILFKALFFVFIGPLKKYKAIHAKTVASGMLKAAQSEKQGVNVYLSDEI</sequence>
<feature type="domain" description="NAD(P)-binding" evidence="1">
    <location>
        <begin position="9"/>
        <end position="163"/>
    </location>
</feature>
<dbReference type="RefSeq" id="WP_305993297.1">
    <property type="nucleotide sequence ID" value="NZ_JAVAMP010000011.1"/>
</dbReference>
<name>A0ABT9J3H3_9BACL</name>
<evidence type="ECO:0000313" key="2">
    <source>
        <dbReference type="EMBL" id="MDP5275987.1"/>
    </source>
</evidence>
<dbReference type="Gene3D" id="3.40.50.720">
    <property type="entry name" value="NAD(P)-binding Rossmann-like Domain"/>
    <property type="match status" value="1"/>
</dbReference>
<reference evidence="2 3" key="1">
    <citation type="submission" date="2023-08" db="EMBL/GenBank/DDBJ databases">
        <authorList>
            <person name="Park J.-S."/>
        </authorList>
    </citation>
    <scope>NUCLEOTIDE SEQUENCE [LARGE SCALE GENOMIC DNA]</scope>
    <source>
        <strain evidence="2 3">2205SS18-9</strain>
    </source>
</reference>
<dbReference type="EMBL" id="JAVAMP010000011">
    <property type="protein sequence ID" value="MDP5275987.1"/>
    <property type="molecule type" value="Genomic_DNA"/>
</dbReference>
<evidence type="ECO:0000259" key="1">
    <source>
        <dbReference type="Pfam" id="PF13460"/>
    </source>
</evidence>
<keyword evidence="3" id="KW-1185">Reference proteome</keyword>
<dbReference type="SUPFAM" id="SSF51735">
    <property type="entry name" value="NAD(P)-binding Rossmann-fold domains"/>
    <property type="match status" value="1"/>
</dbReference>
<dbReference type="Proteomes" id="UP001231941">
    <property type="component" value="Unassembled WGS sequence"/>
</dbReference>
<comment type="caution">
    <text evidence="2">The sequence shown here is derived from an EMBL/GenBank/DDBJ whole genome shotgun (WGS) entry which is preliminary data.</text>
</comment>
<organism evidence="2 3">
    <name type="scientific">Chengkuizengella axinellae</name>
    <dbReference type="NCBI Taxonomy" id="3064388"/>
    <lineage>
        <taxon>Bacteria</taxon>
        <taxon>Bacillati</taxon>
        <taxon>Bacillota</taxon>
        <taxon>Bacilli</taxon>
        <taxon>Bacillales</taxon>
        <taxon>Paenibacillaceae</taxon>
        <taxon>Chengkuizengella</taxon>
    </lineage>
</organism>
<dbReference type="PANTHER" id="PTHR14097:SF7">
    <property type="entry name" value="OXIDOREDUCTASE HTATIP2"/>
    <property type="match status" value="1"/>
</dbReference>
<dbReference type="InterPro" id="IPR016040">
    <property type="entry name" value="NAD(P)-bd_dom"/>
</dbReference>
<proteinExistence type="predicted"/>
<dbReference type="CDD" id="cd05250">
    <property type="entry name" value="CC3_like_SDR_a"/>
    <property type="match status" value="1"/>
</dbReference>
<dbReference type="PANTHER" id="PTHR14097">
    <property type="entry name" value="OXIDOREDUCTASE HTATIP2"/>
    <property type="match status" value="1"/>
</dbReference>